<sequence length="767" mass="81651">MNSLNKMILGLSALLLVTLTSNAESNPNKSITVKIVGSQVTPYHFRGSLRDLPLARSWVAGDPIKEIPRKNYGATDPQSNDYNMSRDPLADLQKLTPANSTRAFNTPIINIEGQGFTGVNPPDPTGAIGKNYYIQAVNSSSGSVFTVYNKTTGAVEAGPIAMDTIAPSGACTGGSGDPIILYDETVERWFMQEFVSGGANTLCFYISATDDPINGGWNFYQYVGATFPDYPHFGVWPDAYYGTANENPATVYAFDRTNMLAGTTARAAQAIELGELSGYGFQTATPADWDGITAPPLGAPGIIMRHVDEEAHSEFTNNPTTDLLEMWEFVVDFDNVANSSFTQINDITITDFNSYFLNYNVFASVPQPGSSALLDPIREVILNRLQYRNFGTHEVILGVLPTNIDPATTGSSVNAGLRWFELRRTTGVGTPWSLYQEGTYDPGSATENRLVGSVAMDKAGNIALAYTKTDTNAATPLSPSIAYTGRLDGDATDVMTQPETLIKIGSGANGSGRWGDYASMDVDPIDECTFWFTGEYQNGTNWGTSISSFIFEGCDGPSFKLSSSPDAIAVCAADTGVNSVITVEAFNGYTQSVDLTFSAVPSVVTNQLLVGTSVVAPGTSNLTFDVVSGQPTGVYTITVEGNGIEQPPEIGTITKSTDISLLYSAGTTTAPTLTIPVDGATNQPLTTTFSWDADANATSYHLLVADDIAFTNIIIDEVVTTNSYSATALPDATILYWQVATQSSCNGADVDSGIFSFSTTALPGSCA</sequence>
<accession>A0A3B0W6K2</accession>
<dbReference type="EMBL" id="UOEW01000261">
    <property type="protein sequence ID" value="VAW40256.1"/>
    <property type="molecule type" value="Genomic_DNA"/>
</dbReference>
<organism evidence="1">
    <name type="scientific">hydrothermal vent metagenome</name>
    <dbReference type="NCBI Taxonomy" id="652676"/>
    <lineage>
        <taxon>unclassified sequences</taxon>
        <taxon>metagenomes</taxon>
        <taxon>ecological metagenomes</taxon>
    </lineage>
</organism>
<dbReference type="AlphaFoldDB" id="A0A3B0W6K2"/>
<feature type="non-terminal residue" evidence="1">
    <location>
        <position position="767"/>
    </location>
</feature>
<dbReference type="InterPro" id="IPR013783">
    <property type="entry name" value="Ig-like_fold"/>
</dbReference>
<reference evidence="1" key="1">
    <citation type="submission" date="2018-06" db="EMBL/GenBank/DDBJ databases">
        <authorList>
            <person name="Zhirakovskaya E."/>
        </authorList>
    </citation>
    <scope>NUCLEOTIDE SEQUENCE</scope>
</reference>
<gene>
    <name evidence="1" type="ORF">MNBD_GAMMA01-2110</name>
</gene>
<name>A0A3B0W6K2_9ZZZZ</name>
<protein>
    <submittedName>
        <fullName evidence="1">Uncharacterized protein</fullName>
    </submittedName>
</protein>
<dbReference type="Gene3D" id="2.60.40.10">
    <property type="entry name" value="Immunoglobulins"/>
    <property type="match status" value="1"/>
</dbReference>
<proteinExistence type="predicted"/>
<evidence type="ECO:0000313" key="1">
    <source>
        <dbReference type="EMBL" id="VAW40256.1"/>
    </source>
</evidence>